<dbReference type="PANTHER" id="PTHR31025:SF29">
    <property type="entry name" value="SI:CH211-196P9.1"/>
    <property type="match status" value="1"/>
</dbReference>
<sequence length="160" mass="18003">MVNIIVAHMREKEGRFVSKTTKEFHALGIVSLFPSLKDPYSKKGYEHFYDIQSNKGFLEWRVKTVQRQSRTTSTSHNRVELKGGPTSSRTLCSIDQSSATSTSYLPVLENASDSLPVIPDPLDYFCVLQPRTSRIIQLLPSLFGYWGNTHTQTLGTPVPP</sequence>
<name>A0AAV6FX75_9TELE</name>
<feature type="region of interest" description="Disordered" evidence="1">
    <location>
        <begin position="69"/>
        <end position="88"/>
    </location>
</feature>
<keyword evidence="3" id="KW-1185">Reference proteome</keyword>
<comment type="caution">
    <text evidence="2">The sequence shown here is derived from an EMBL/GenBank/DDBJ whole genome shotgun (WGS) entry which is preliminary data.</text>
</comment>
<accession>A0AAV6FX75</accession>
<evidence type="ECO:0000313" key="2">
    <source>
        <dbReference type="EMBL" id="KAG5267419.1"/>
    </source>
</evidence>
<gene>
    <name evidence="2" type="ORF">AALO_G00221540</name>
</gene>
<evidence type="ECO:0000256" key="1">
    <source>
        <dbReference type="SAM" id="MobiDB-lite"/>
    </source>
</evidence>
<dbReference type="AlphaFoldDB" id="A0AAV6FX75"/>
<dbReference type="PANTHER" id="PTHR31025">
    <property type="entry name" value="SI:CH211-196P9.1-RELATED"/>
    <property type="match status" value="1"/>
</dbReference>
<organism evidence="2 3">
    <name type="scientific">Alosa alosa</name>
    <name type="common">allis shad</name>
    <dbReference type="NCBI Taxonomy" id="278164"/>
    <lineage>
        <taxon>Eukaryota</taxon>
        <taxon>Metazoa</taxon>
        <taxon>Chordata</taxon>
        <taxon>Craniata</taxon>
        <taxon>Vertebrata</taxon>
        <taxon>Euteleostomi</taxon>
        <taxon>Actinopterygii</taxon>
        <taxon>Neopterygii</taxon>
        <taxon>Teleostei</taxon>
        <taxon>Clupei</taxon>
        <taxon>Clupeiformes</taxon>
        <taxon>Clupeoidei</taxon>
        <taxon>Clupeidae</taxon>
        <taxon>Alosa</taxon>
    </lineage>
</organism>
<dbReference type="Proteomes" id="UP000823561">
    <property type="component" value="Chromosome 17"/>
</dbReference>
<dbReference type="EMBL" id="JADWDJ010000017">
    <property type="protein sequence ID" value="KAG5267419.1"/>
    <property type="molecule type" value="Genomic_DNA"/>
</dbReference>
<protein>
    <submittedName>
        <fullName evidence="2">Uncharacterized protein</fullName>
    </submittedName>
</protein>
<proteinExistence type="predicted"/>
<evidence type="ECO:0000313" key="3">
    <source>
        <dbReference type="Proteomes" id="UP000823561"/>
    </source>
</evidence>
<reference evidence="2 3" key="1">
    <citation type="submission" date="2020-10" db="EMBL/GenBank/DDBJ databases">
        <title>Chromosome-scale genome assembly of the Allis shad, Alosa alosa.</title>
        <authorList>
            <person name="Margot Z."/>
            <person name="Christophe K."/>
            <person name="Cabau C."/>
            <person name="Louis A."/>
            <person name="Berthelot C."/>
            <person name="Parey E."/>
            <person name="Roest Crollius H."/>
            <person name="Montfort J."/>
            <person name="Robinson-Rechavi M."/>
            <person name="Bucao C."/>
            <person name="Bouchez O."/>
            <person name="Gislard M."/>
            <person name="Lluch J."/>
            <person name="Milhes M."/>
            <person name="Lampietro C."/>
            <person name="Lopez Roques C."/>
            <person name="Donnadieu C."/>
            <person name="Braasch I."/>
            <person name="Desvignes T."/>
            <person name="Postlethwait J."/>
            <person name="Bobe J."/>
            <person name="Guiguen Y."/>
        </authorList>
    </citation>
    <scope>NUCLEOTIDE SEQUENCE [LARGE SCALE GENOMIC DNA]</scope>
    <source>
        <strain evidence="2">M-15738</strain>
        <tissue evidence="2">Blood</tissue>
    </source>
</reference>